<keyword evidence="3" id="KW-0813">Transport</keyword>
<dbReference type="GO" id="GO:0098797">
    <property type="term" value="C:plasma membrane protein complex"/>
    <property type="evidence" value="ECO:0007669"/>
    <property type="project" value="TreeGrafter"/>
</dbReference>
<dbReference type="PRINTS" id="PR01374">
    <property type="entry name" value="TONBPROTEIN"/>
</dbReference>
<evidence type="ECO:0000256" key="9">
    <source>
        <dbReference type="ARBA" id="ARBA00023136"/>
    </source>
</evidence>
<dbReference type="PANTHER" id="PTHR33446">
    <property type="entry name" value="PROTEIN TONB-RELATED"/>
    <property type="match status" value="1"/>
</dbReference>
<evidence type="ECO:0000256" key="10">
    <source>
        <dbReference type="SAM" id="SignalP"/>
    </source>
</evidence>
<evidence type="ECO:0000256" key="5">
    <source>
        <dbReference type="ARBA" id="ARBA00022519"/>
    </source>
</evidence>
<feature type="signal peptide" evidence="10">
    <location>
        <begin position="1"/>
        <end position="18"/>
    </location>
</feature>
<dbReference type="InterPro" id="IPR037682">
    <property type="entry name" value="TonB_C"/>
</dbReference>
<sequence length="176" mass="19699">MRKSLFFLFLLNCSVCIAQQSKSRTFLNPSPKTQSLTFTTTTEQPPSIDSLFIVDKIVLSEATEDIGQGGGVWAEQMPEFPGGIKGMNAFIKKNLMYPEVAKKAKVEGVVYVSFIVNAEGAIDEVKVMKGIGYGCDEEAKRLIHFMPKWIPARQNGRNIAVRYSLPIRFSFPKEKK</sequence>
<dbReference type="InterPro" id="IPR003538">
    <property type="entry name" value="TonB"/>
</dbReference>
<dbReference type="Pfam" id="PF03544">
    <property type="entry name" value="TonB_C"/>
    <property type="match status" value="1"/>
</dbReference>
<dbReference type="InterPro" id="IPR006260">
    <property type="entry name" value="TonB/TolA_C"/>
</dbReference>
<dbReference type="GO" id="GO:0031992">
    <property type="term" value="F:energy transducer activity"/>
    <property type="evidence" value="ECO:0007669"/>
    <property type="project" value="InterPro"/>
</dbReference>
<keyword evidence="10" id="KW-0732">Signal</keyword>
<dbReference type="SUPFAM" id="SSF74653">
    <property type="entry name" value="TolA/TonB C-terminal domain"/>
    <property type="match status" value="1"/>
</dbReference>
<keyword evidence="4" id="KW-1003">Cell membrane</keyword>
<protein>
    <submittedName>
        <fullName evidence="12">Energy transducer TonB</fullName>
    </submittedName>
</protein>
<evidence type="ECO:0000256" key="3">
    <source>
        <dbReference type="ARBA" id="ARBA00022448"/>
    </source>
</evidence>
<reference evidence="12" key="1">
    <citation type="submission" date="2023-05" db="EMBL/GenBank/DDBJ databases">
        <authorList>
            <person name="Zhang X."/>
        </authorList>
    </citation>
    <scope>NUCLEOTIDE SEQUENCE</scope>
    <source>
        <strain evidence="12">BD1B2-1</strain>
    </source>
</reference>
<keyword evidence="13" id="KW-1185">Reference proteome</keyword>
<proteinExistence type="inferred from homology"/>
<dbReference type="GO" id="GO:0030288">
    <property type="term" value="C:outer membrane-bounded periplasmic space"/>
    <property type="evidence" value="ECO:0007669"/>
    <property type="project" value="InterPro"/>
</dbReference>
<dbReference type="Proteomes" id="UP001232063">
    <property type="component" value="Unassembled WGS sequence"/>
</dbReference>
<dbReference type="GO" id="GO:0055085">
    <property type="term" value="P:transmembrane transport"/>
    <property type="evidence" value="ECO:0007669"/>
    <property type="project" value="InterPro"/>
</dbReference>
<feature type="chain" id="PRO_5042194073" evidence="10">
    <location>
        <begin position="19"/>
        <end position="176"/>
    </location>
</feature>
<dbReference type="NCBIfam" id="TIGR01352">
    <property type="entry name" value="tonB_Cterm"/>
    <property type="match status" value="1"/>
</dbReference>
<evidence type="ECO:0000256" key="2">
    <source>
        <dbReference type="ARBA" id="ARBA00006555"/>
    </source>
</evidence>
<comment type="subcellular location">
    <subcellularLocation>
        <location evidence="1">Cell inner membrane</location>
        <topology evidence="1">Single-pass membrane protein</topology>
        <orientation evidence="1">Periplasmic side</orientation>
    </subcellularLocation>
</comment>
<accession>A0AAE3R837</accession>
<evidence type="ECO:0000256" key="6">
    <source>
        <dbReference type="ARBA" id="ARBA00022692"/>
    </source>
</evidence>
<evidence type="ECO:0000259" key="11">
    <source>
        <dbReference type="PROSITE" id="PS52015"/>
    </source>
</evidence>
<dbReference type="InterPro" id="IPR051045">
    <property type="entry name" value="TonB-dependent_transducer"/>
</dbReference>
<evidence type="ECO:0000256" key="4">
    <source>
        <dbReference type="ARBA" id="ARBA00022475"/>
    </source>
</evidence>
<organism evidence="12 13">
    <name type="scientific">Xanthocytophaga agilis</name>
    <dbReference type="NCBI Taxonomy" id="3048010"/>
    <lineage>
        <taxon>Bacteria</taxon>
        <taxon>Pseudomonadati</taxon>
        <taxon>Bacteroidota</taxon>
        <taxon>Cytophagia</taxon>
        <taxon>Cytophagales</taxon>
        <taxon>Rhodocytophagaceae</taxon>
        <taxon>Xanthocytophaga</taxon>
    </lineage>
</organism>
<gene>
    <name evidence="12" type="ORF">QNI22_20900</name>
</gene>
<comment type="caution">
    <text evidence="12">The sequence shown here is derived from an EMBL/GenBank/DDBJ whole genome shotgun (WGS) entry which is preliminary data.</text>
</comment>
<evidence type="ECO:0000256" key="7">
    <source>
        <dbReference type="ARBA" id="ARBA00022927"/>
    </source>
</evidence>
<evidence type="ECO:0000256" key="1">
    <source>
        <dbReference type="ARBA" id="ARBA00004383"/>
    </source>
</evidence>
<dbReference type="GO" id="GO:0015031">
    <property type="term" value="P:protein transport"/>
    <property type="evidence" value="ECO:0007669"/>
    <property type="project" value="UniProtKB-KW"/>
</dbReference>
<keyword evidence="7" id="KW-0653">Protein transport</keyword>
<keyword evidence="9" id="KW-0472">Membrane</keyword>
<dbReference type="RefSeq" id="WP_314513642.1">
    <property type="nucleotide sequence ID" value="NZ_JASJOU010000007.1"/>
</dbReference>
<name>A0AAE3R837_9BACT</name>
<dbReference type="GO" id="GO:0015891">
    <property type="term" value="P:siderophore transport"/>
    <property type="evidence" value="ECO:0007669"/>
    <property type="project" value="InterPro"/>
</dbReference>
<keyword evidence="5" id="KW-0997">Cell inner membrane</keyword>
<evidence type="ECO:0000256" key="8">
    <source>
        <dbReference type="ARBA" id="ARBA00022989"/>
    </source>
</evidence>
<evidence type="ECO:0000313" key="12">
    <source>
        <dbReference type="EMBL" id="MDJ1503140.1"/>
    </source>
</evidence>
<dbReference type="EMBL" id="JASJOU010000007">
    <property type="protein sequence ID" value="MDJ1503140.1"/>
    <property type="molecule type" value="Genomic_DNA"/>
</dbReference>
<dbReference type="PROSITE" id="PS52015">
    <property type="entry name" value="TONB_CTD"/>
    <property type="match status" value="1"/>
</dbReference>
<dbReference type="Gene3D" id="3.30.1150.10">
    <property type="match status" value="1"/>
</dbReference>
<dbReference type="AlphaFoldDB" id="A0AAE3R837"/>
<evidence type="ECO:0000313" key="13">
    <source>
        <dbReference type="Proteomes" id="UP001232063"/>
    </source>
</evidence>
<dbReference type="PANTHER" id="PTHR33446:SF2">
    <property type="entry name" value="PROTEIN TONB"/>
    <property type="match status" value="1"/>
</dbReference>
<feature type="domain" description="TonB C-terminal" evidence="11">
    <location>
        <begin position="82"/>
        <end position="176"/>
    </location>
</feature>
<comment type="similarity">
    <text evidence="2">Belongs to the TonB family.</text>
</comment>
<keyword evidence="6" id="KW-0812">Transmembrane</keyword>
<keyword evidence="8" id="KW-1133">Transmembrane helix</keyword>